<dbReference type="eggNOG" id="KOG1938">
    <property type="taxonomic scope" value="Eukaryota"/>
</dbReference>
<organism evidence="3">
    <name type="scientific">Micromonas pusilla (strain CCMP1545)</name>
    <name type="common">Picoplanktonic green alga</name>
    <dbReference type="NCBI Taxonomy" id="564608"/>
    <lineage>
        <taxon>Eukaryota</taxon>
        <taxon>Viridiplantae</taxon>
        <taxon>Chlorophyta</taxon>
        <taxon>Mamiellophyceae</taxon>
        <taxon>Mamiellales</taxon>
        <taxon>Mamiellaceae</taxon>
        <taxon>Micromonas</taxon>
    </lineage>
</organism>
<feature type="compositionally biased region" description="Gly residues" evidence="1">
    <location>
        <begin position="480"/>
        <end position="496"/>
    </location>
</feature>
<reference evidence="2 3" key="1">
    <citation type="journal article" date="2009" name="Science">
        <title>Green evolution and dynamic adaptations revealed by genomes of the marine picoeukaryotes Micromonas.</title>
        <authorList>
            <person name="Worden A.Z."/>
            <person name="Lee J.H."/>
            <person name="Mock T."/>
            <person name="Rouze P."/>
            <person name="Simmons M.P."/>
            <person name="Aerts A.L."/>
            <person name="Allen A.E."/>
            <person name="Cuvelier M.L."/>
            <person name="Derelle E."/>
            <person name="Everett M.V."/>
            <person name="Foulon E."/>
            <person name="Grimwood J."/>
            <person name="Gundlach H."/>
            <person name="Henrissat B."/>
            <person name="Napoli C."/>
            <person name="McDonald S.M."/>
            <person name="Parker M.S."/>
            <person name="Rombauts S."/>
            <person name="Salamov A."/>
            <person name="Von Dassow P."/>
            <person name="Badger J.H."/>
            <person name="Coutinho P.M."/>
            <person name="Demir E."/>
            <person name="Dubchak I."/>
            <person name="Gentemann C."/>
            <person name="Eikrem W."/>
            <person name="Gready J.E."/>
            <person name="John U."/>
            <person name="Lanier W."/>
            <person name="Lindquist E.A."/>
            <person name="Lucas S."/>
            <person name="Mayer K.F."/>
            <person name="Moreau H."/>
            <person name="Not F."/>
            <person name="Otillar R."/>
            <person name="Panaud O."/>
            <person name="Pangilinan J."/>
            <person name="Paulsen I."/>
            <person name="Piegu B."/>
            <person name="Poliakov A."/>
            <person name="Robbens S."/>
            <person name="Schmutz J."/>
            <person name="Toulza E."/>
            <person name="Wyss T."/>
            <person name="Zelensky A."/>
            <person name="Zhou K."/>
            <person name="Armbrust E.V."/>
            <person name="Bhattacharya D."/>
            <person name="Goodenough U.W."/>
            <person name="Van de Peer Y."/>
            <person name="Grigoriev I.V."/>
        </authorList>
    </citation>
    <scope>NUCLEOTIDE SEQUENCE [LARGE SCALE GENOMIC DNA]</scope>
    <source>
        <strain evidence="2 3">CCMP1545</strain>
    </source>
</reference>
<dbReference type="KEGG" id="mpp:MICPUCDRAFT_43521"/>
<feature type="region of interest" description="Disordered" evidence="1">
    <location>
        <begin position="465"/>
        <end position="506"/>
    </location>
</feature>
<feature type="region of interest" description="Disordered" evidence="1">
    <location>
        <begin position="1359"/>
        <end position="1383"/>
    </location>
</feature>
<evidence type="ECO:0000313" key="3">
    <source>
        <dbReference type="Proteomes" id="UP000001876"/>
    </source>
</evidence>
<dbReference type="OrthoDB" id="437922at2759"/>
<feature type="region of interest" description="Disordered" evidence="1">
    <location>
        <begin position="980"/>
        <end position="1023"/>
    </location>
</feature>
<dbReference type="PANTHER" id="PTHR12975:SF6">
    <property type="entry name" value="TRAFFICKING PROTEIN PARTICLE COMPLEX SUBUNIT 8"/>
    <property type="match status" value="1"/>
</dbReference>
<dbReference type="Pfam" id="PF12739">
    <property type="entry name" value="TRAPPC-Trs85"/>
    <property type="match status" value="1"/>
</dbReference>
<feature type="region of interest" description="Disordered" evidence="1">
    <location>
        <begin position="1177"/>
        <end position="1204"/>
    </location>
</feature>
<protein>
    <submittedName>
        <fullName evidence="2">Predicted protein</fullName>
    </submittedName>
</protein>
<feature type="region of interest" description="Disordered" evidence="1">
    <location>
        <begin position="182"/>
        <end position="201"/>
    </location>
</feature>
<evidence type="ECO:0000256" key="1">
    <source>
        <dbReference type="SAM" id="MobiDB-lite"/>
    </source>
</evidence>
<feature type="compositionally biased region" description="Pro residues" evidence="1">
    <location>
        <begin position="1368"/>
        <end position="1383"/>
    </location>
</feature>
<evidence type="ECO:0000313" key="2">
    <source>
        <dbReference type="EMBL" id="EEH51492.1"/>
    </source>
</evidence>
<keyword evidence="3" id="KW-1185">Reference proteome</keyword>
<name>C1N9B2_MICPC</name>
<dbReference type="GeneID" id="9689865"/>
<dbReference type="RefSeq" id="XP_003064587.1">
    <property type="nucleotide sequence ID" value="XM_003064541.1"/>
</dbReference>
<feature type="compositionally biased region" description="Pro residues" evidence="1">
    <location>
        <begin position="1005"/>
        <end position="1014"/>
    </location>
</feature>
<dbReference type="InterPro" id="IPR024420">
    <property type="entry name" value="TRAPP_III_complex_Trs85"/>
</dbReference>
<feature type="compositionally biased region" description="Low complexity" evidence="1">
    <location>
        <begin position="1182"/>
        <end position="1191"/>
    </location>
</feature>
<gene>
    <name evidence="2" type="ORF">MICPUCDRAFT_43521</name>
</gene>
<accession>C1N9B2</accession>
<feature type="region of interest" description="Disordered" evidence="1">
    <location>
        <begin position="1261"/>
        <end position="1286"/>
    </location>
</feature>
<dbReference type="Proteomes" id="UP000001876">
    <property type="component" value="Unassembled WGS sequence"/>
</dbReference>
<dbReference type="PANTHER" id="PTHR12975">
    <property type="entry name" value="TRANSPORT PROTEIN TRAPP"/>
    <property type="match status" value="1"/>
</dbReference>
<proteinExistence type="predicted"/>
<dbReference type="GO" id="GO:1990072">
    <property type="term" value="C:TRAPPIII protein complex"/>
    <property type="evidence" value="ECO:0007669"/>
    <property type="project" value="TreeGrafter"/>
</dbReference>
<dbReference type="STRING" id="564608.C1N9B2"/>
<dbReference type="OMA" id="NECEAFD"/>
<sequence>MERLDALRARVRARFTPVVACVTTPEVDAACAATGLSFVDILRPHARVTGIEVQMRTSPEHVAVTTSYSVRFHSVAEAKRAAPYDVVEAHLARAFATTRWAAGGASGDALAGALDDVPKDVEALIARARGEVRSPSDEKWWTPWFDAYRAELDDRLAFHDHEAIDVPAGVVFAVSASSSDPLGDATRMTEDGSSWPGGLPNQPLLERAGDVDVFARHYVLVHDARDATATREAVAAKERILADAFGDAKVSVLPVNSSSSFSSSPHDDDIWTAHLERRMITAANASGAITIDETVKRGALLSKEDVAAHARVVKEYVAGSLLKSMEKRSRAANEKIAATRKGLKNQLKSFWGRSTGASVKTEGDGAYTPASQESQIRVAADLAFFLGDYETAASHYRLIQSDYKADKAWKRLAATQEALGHALVMCKPQQWAAEGPPFRESRREAAAAFEAAAACYARANVHAAGGGQTVAPPGTPPPGGGGGGGGGGGVPGGTGTPGPAFAPPTPTPGGVAAVAAVVAPPAGAFDSVAERTLWATRAAYAHAALLTACGSDREAAIPLTRASAEEAQTHARAALSLEAAATAYLRADPPMARKYAIHAVLAGHRYNQAGLRANAIRCYAGALPVYERRRDAGPGAGKRRGVGWNKAREHLHFALGRQVAHAGDFARARAYFRALLECATTQTAATQATYLREYLYVVQQSYGGQSGAGASAIEETPLPSVDVGDARVTFHDGHVYASDSSFAAKDSISSDTWKVLENDDGLVPAGLQGGGATWLDKPREKGAEQRGVCAAGEAVVVAITLRNPLKVPLDVSDLRLTCEFKGADDADVADAGAVATPSSSATLAPLETATIDARCSPSKPGMLKIVGATWTTCGVAKCAMTFDVRAPRTRATGGAHGGWARDVPRHKRIAFTVAATTPTLDAFLDGAPAATREGATIRVALRIRNVSSCIAHRVRVRLPGRGVLLPVDAADVVGEVVAKGDGGDGDGDAADAFSSGAKPRKAGGPAPPPPPTPSTRPGKVFAPPGWATLAPGAEVTMPLWFHASAAAARASSDGAIALPIVVCYEPPWPAPPLLKFRTTRLLAGIRVAPSLSVAASALPAASHPAARVLRLVTAAAANGVGDDTTKTAASYALRSVSLVDRRGEPRRGVRVTAMGGAAAARVVAPGQRWDTILLVEPTADDGSSSSSSSVAFGGGGEGGAESAPVERVHAAIGAGGGRRRGGGGGGGVLADADVVVRWDEISPAPNAVATSGSHHLYATADGGGWDASAPTKERPRRSRVARGGDDAAAGAFDVTWTLEGPSVATLPPRESSSSSPSSSATVPIVLRAHNPAPYAVDLTFEASAPAAASAWGPIDGAGVGGWTTGAPATPPPPPTPAAAPPPASIFPGRAWMWTGAVRRTVAVAPGETTEMRLSVDVFEPGTFALGEYAVSWGRAEASGDADAAANANRINVLGGGVTAAAKVMKRTGGPAMACNAPFILSVAAAAA</sequence>
<dbReference type="EMBL" id="GG663751">
    <property type="protein sequence ID" value="EEH51492.1"/>
    <property type="molecule type" value="Genomic_DNA"/>
</dbReference>